<dbReference type="InterPro" id="IPR016181">
    <property type="entry name" value="Acyl_CoA_acyltransferase"/>
</dbReference>
<dbReference type="InterPro" id="IPR000182">
    <property type="entry name" value="GNAT_dom"/>
</dbReference>
<keyword evidence="3" id="KW-0012">Acyltransferase</keyword>
<dbReference type="PANTHER" id="PTHR42791">
    <property type="entry name" value="GNAT FAMILY ACETYLTRANSFERASE"/>
    <property type="match status" value="1"/>
</dbReference>
<name>A0A1Y2E3H0_9PEZI</name>
<evidence type="ECO:0000313" key="3">
    <source>
        <dbReference type="EMBL" id="ORY66108.1"/>
    </source>
</evidence>
<dbReference type="Proteomes" id="UP000193689">
    <property type="component" value="Unassembled WGS sequence"/>
</dbReference>
<feature type="domain" description="N-acetyltransferase" evidence="2">
    <location>
        <begin position="155"/>
        <end position="236"/>
    </location>
</feature>
<dbReference type="OrthoDB" id="410198at2759"/>
<feature type="compositionally biased region" description="Polar residues" evidence="1">
    <location>
        <begin position="117"/>
        <end position="131"/>
    </location>
</feature>
<proteinExistence type="predicted"/>
<comment type="caution">
    <text evidence="3">The sequence shown here is derived from an EMBL/GenBank/DDBJ whole genome shotgun (WGS) entry which is preliminary data.</text>
</comment>
<dbReference type="Gene3D" id="3.40.630.30">
    <property type="match status" value="1"/>
</dbReference>
<dbReference type="PROSITE" id="PS51186">
    <property type="entry name" value="GNAT"/>
    <property type="match status" value="1"/>
</dbReference>
<dbReference type="RefSeq" id="XP_040717072.1">
    <property type="nucleotide sequence ID" value="XM_040855728.1"/>
</dbReference>
<dbReference type="CDD" id="cd04301">
    <property type="entry name" value="NAT_SF"/>
    <property type="match status" value="1"/>
</dbReference>
<dbReference type="SUPFAM" id="SSF55729">
    <property type="entry name" value="Acyl-CoA N-acyltransferases (Nat)"/>
    <property type="match status" value="1"/>
</dbReference>
<dbReference type="InParanoid" id="A0A1Y2E3H0"/>
<dbReference type="GO" id="GO:0016747">
    <property type="term" value="F:acyltransferase activity, transferring groups other than amino-acyl groups"/>
    <property type="evidence" value="ECO:0007669"/>
    <property type="project" value="InterPro"/>
</dbReference>
<gene>
    <name evidence="3" type="ORF">BCR38DRAFT_339853</name>
</gene>
<dbReference type="GeneID" id="63771940"/>
<reference evidence="3 4" key="1">
    <citation type="submission" date="2016-07" db="EMBL/GenBank/DDBJ databases">
        <title>Pervasive Adenine N6-methylation of Active Genes in Fungi.</title>
        <authorList>
            <consortium name="DOE Joint Genome Institute"/>
            <person name="Mondo S.J."/>
            <person name="Dannebaum R.O."/>
            <person name="Kuo R.C."/>
            <person name="Labutti K."/>
            <person name="Haridas S."/>
            <person name="Kuo A."/>
            <person name="Salamov A."/>
            <person name="Ahrendt S.R."/>
            <person name="Lipzen A."/>
            <person name="Sullivan W."/>
            <person name="Andreopoulos W.B."/>
            <person name="Clum A."/>
            <person name="Lindquist E."/>
            <person name="Daum C."/>
            <person name="Ramamoorthy G.K."/>
            <person name="Gryganskyi A."/>
            <person name="Culley D."/>
            <person name="Magnuson J.K."/>
            <person name="James T.Y."/>
            <person name="O'Malley M.A."/>
            <person name="Stajich J.E."/>
            <person name="Spatafora J.W."/>
            <person name="Visel A."/>
            <person name="Grigoriev I.V."/>
        </authorList>
    </citation>
    <scope>NUCLEOTIDE SEQUENCE [LARGE SCALE GENOMIC DNA]</scope>
    <source>
        <strain evidence="3 4">CBS 129021</strain>
    </source>
</reference>
<feature type="region of interest" description="Disordered" evidence="1">
    <location>
        <begin position="97"/>
        <end position="131"/>
    </location>
</feature>
<evidence type="ECO:0000256" key="1">
    <source>
        <dbReference type="SAM" id="MobiDB-lite"/>
    </source>
</evidence>
<keyword evidence="3" id="KW-0808">Transferase</keyword>
<evidence type="ECO:0000259" key="2">
    <source>
        <dbReference type="PROSITE" id="PS51186"/>
    </source>
</evidence>
<accession>A0A1Y2E3H0</accession>
<dbReference type="EMBL" id="MCFJ01000005">
    <property type="protein sequence ID" value="ORY66108.1"/>
    <property type="molecule type" value="Genomic_DNA"/>
</dbReference>
<dbReference type="PANTHER" id="PTHR42791:SF1">
    <property type="entry name" value="N-ACETYLTRANSFERASE DOMAIN-CONTAINING PROTEIN"/>
    <property type="match status" value="1"/>
</dbReference>
<sequence length="257" mass="28297">MSTPICNLSRASLKDVPKLAEIAAAAFNNDAHTQMKATSPKPGSFVRDMAQGLRMWINTPSRCVVLKATNDSHGTIVGFISWGYKGVELDVPLLQSEVGSDEGGNEKGNSDPAEPNLEQTSTTTDQPQETPIQGADRIAELERLTSSHLADFQKRIMPAGTRCMYIGGITIDPVYQGKGVGSQLIRWGIEQADRNGVFCWVHSSEAGWRMFEKLGFKEVDRLTVDLDAWAVRTPRAEGCDGWGQYTFRYMVRQPAEA</sequence>
<dbReference type="InterPro" id="IPR052523">
    <property type="entry name" value="Trichothecene_AcTrans"/>
</dbReference>
<dbReference type="Pfam" id="PF00583">
    <property type="entry name" value="Acetyltransf_1"/>
    <property type="match status" value="1"/>
</dbReference>
<keyword evidence="4" id="KW-1185">Reference proteome</keyword>
<protein>
    <submittedName>
        <fullName evidence="3">Acyl-CoA N-acyltransferase</fullName>
    </submittedName>
</protein>
<organism evidence="3 4">
    <name type="scientific">Pseudomassariella vexata</name>
    <dbReference type="NCBI Taxonomy" id="1141098"/>
    <lineage>
        <taxon>Eukaryota</taxon>
        <taxon>Fungi</taxon>
        <taxon>Dikarya</taxon>
        <taxon>Ascomycota</taxon>
        <taxon>Pezizomycotina</taxon>
        <taxon>Sordariomycetes</taxon>
        <taxon>Xylariomycetidae</taxon>
        <taxon>Amphisphaeriales</taxon>
        <taxon>Pseudomassariaceae</taxon>
        <taxon>Pseudomassariella</taxon>
    </lineage>
</organism>
<evidence type="ECO:0000313" key="4">
    <source>
        <dbReference type="Proteomes" id="UP000193689"/>
    </source>
</evidence>
<dbReference type="STRING" id="1141098.A0A1Y2E3H0"/>
<dbReference type="AlphaFoldDB" id="A0A1Y2E3H0"/>